<dbReference type="EMBL" id="MKHE01000018">
    <property type="protein sequence ID" value="OWK06677.1"/>
    <property type="molecule type" value="Genomic_DNA"/>
</dbReference>
<dbReference type="FunFam" id="3.40.30.10:FF:000084">
    <property type="entry name" value="Protein disulfide-isomerase A4"/>
    <property type="match status" value="1"/>
</dbReference>
<sequence>MRPRKAWMLVLLLALAQLLAVASAGGPDEGRLLRRKVISFLTCLGIFCTDSSDKEDAVEEDDEEDEDDDDDDDDDDLEVKEENGVLILNDANFDNFVADKDTVLLEFYAPWCGHCKQFAPEYEKIATTLKENDPPIPVAKIDATSESALASRFDVSGYPTIKILKKGQAVDYEGSRTQEGEGPEPPEEVGGRGSLPQEGRGEGNSDIREEAQPTGLAAIPAGMSAVTLIRINLSWTRRGCGHCKKLAPEYEKAAKELSKRSPPIPLAKVDAIAETDLAKRFDVSGYPTLKIFRKGKAFDYNGPREKYGIVDYMIEQSGPPSKQILALKQVQEFLKDGDDVIIIGVFKSESDPAYQLYQDAANSLREDYKFHHTFSTEIAKFLKVSLGKLVIMQPEKFQSKYEPKSYVMDIKVGKLKPVIKSQPVPKNNKGPVKVVVGKTFDSIVMDPKKDVLIEFYAPWCGHCKQLEPVYTSLGKKYKGHKNLVIAKMDATANDVTSDRYKVEGFPTIYFAPSGDKKNPIKFEDGNRDLEHLSKFIEEHATKLSRTREEL</sequence>
<dbReference type="InterPro" id="IPR041866">
    <property type="entry name" value="PDIA4_PDI_b"/>
</dbReference>
<dbReference type="PANTHER" id="PTHR18929:SF210">
    <property type="entry name" value="PROTEIN DISULFIDE-ISOMERASE A4"/>
    <property type="match status" value="1"/>
</dbReference>
<evidence type="ECO:0000256" key="6">
    <source>
        <dbReference type="ARBA" id="ARBA00022729"/>
    </source>
</evidence>
<dbReference type="InterPro" id="IPR017937">
    <property type="entry name" value="Thioredoxin_CS"/>
</dbReference>
<evidence type="ECO:0000256" key="4">
    <source>
        <dbReference type="ARBA" id="ARBA00006347"/>
    </source>
</evidence>
<dbReference type="GO" id="GO:0009986">
    <property type="term" value="C:cell surface"/>
    <property type="evidence" value="ECO:0007669"/>
    <property type="project" value="TreeGrafter"/>
</dbReference>
<dbReference type="InterPro" id="IPR005788">
    <property type="entry name" value="PDI_thioredoxin-like_dom"/>
</dbReference>
<dbReference type="Pfam" id="PF00085">
    <property type="entry name" value="Thioredoxin"/>
    <property type="match status" value="3"/>
</dbReference>
<protein>
    <recommendedName>
        <fullName evidence="5">protein disulfide-isomerase</fullName>
        <ecNumber evidence="5">5.3.4.1</ecNumber>
    </recommendedName>
</protein>
<evidence type="ECO:0000256" key="10">
    <source>
        <dbReference type="ARBA" id="ARBA00023235"/>
    </source>
</evidence>
<accession>A0A212CKY6</accession>
<dbReference type="CDD" id="cd03068">
    <property type="entry name" value="PDI_b_ERp72"/>
    <property type="match status" value="1"/>
</dbReference>
<dbReference type="InterPro" id="IPR036249">
    <property type="entry name" value="Thioredoxin-like_sf"/>
</dbReference>
<feature type="compositionally biased region" description="Acidic residues" evidence="13">
    <location>
        <begin position="56"/>
        <end position="77"/>
    </location>
</feature>
<dbReference type="CDD" id="cd02995">
    <property type="entry name" value="PDI_a_PDI_a'_C"/>
    <property type="match status" value="1"/>
</dbReference>
<evidence type="ECO:0000256" key="5">
    <source>
        <dbReference type="ARBA" id="ARBA00012723"/>
    </source>
</evidence>
<dbReference type="GO" id="GO:0042470">
    <property type="term" value="C:melanosome"/>
    <property type="evidence" value="ECO:0007669"/>
    <property type="project" value="UniProtKB-SubCell"/>
</dbReference>
<feature type="region of interest" description="Disordered" evidence="13">
    <location>
        <begin position="169"/>
        <end position="207"/>
    </location>
</feature>
<dbReference type="FunFam" id="3.40.30.10:FF:000126">
    <property type="entry name" value="Protein disulfide-isomerase A4"/>
    <property type="match status" value="1"/>
</dbReference>
<dbReference type="PROSITE" id="PS00194">
    <property type="entry name" value="THIOREDOXIN_1"/>
    <property type="match status" value="2"/>
</dbReference>
<keyword evidence="6 14" id="KW-0732">Signal</keyword>
<dbReference type="GO" id="GO:0003756">
    <property type="term" value="F:protein disulfide isomerase activity"/>
    <property type="evidence" value="ECO:0007669"/>
    <property type="project" value="UniProtKB-EC"/>
</dbReference>
<keyword evidence="8" id="KW-0256">Endoplasmic reticulum</keyword>
<comment type="subcellular location">
    <subcellularLocation>
        <location evidence="3">Endoplasmic reticulum lumen</location>
    </subcellularLocation>
    <subcellularLocation>
        <location evidence="2">Melanosome</location>
    </subcellularLocation>
</comment>
<dbReference type="NCBIfam" id="TIGR01126">
    <property type="entry name" value="pdi_dom"/>
    <property type="match status" value="2"/>
</dbReference>
<evidence type="ECO:0000256" key="3">
    <source>
        <dbReference type="ARBA" id="ARBA00004319"/>
    </source>
</evidence>
<evidence type="ECO:0000256" key="13">
    <source>
        <dbReference type="SAM" id="MobiDB-lite"/>
    </source>
</evidence>
<evidence type="ECO:0000256" key="1">
    <source>
        <dbReference type="ARBA" id="ARBA00001182"/>
    </source>
</evidence>
<dbReference type="SUPFAM" id="SSF52833">
    <property type="entry name" value="Thioredoxin-like"/>
    <property type="match status" value="4"/>
</dbReference>
<name>A0A212CKY6_CEREH</name>
<feature type="signal peptide" evidence="14">
    <location>
        <begin position="1"/>
        <end position="24"/>
    </location>
</feature>
<feature type="chain" id="PRO_5012058184" description="protein disulfide-isomerase" evidence="14">
    <location>
        <begin position="25"/>
        <end position="550"/>
    </location>
</feature>
<dbReference type="AlphaFoldDB" id="A0A212CKY6"/>
<dbReference type="GO" id="GO:0005788">
    <property type="term" value="C:endoplasmic reticulum lumen"/>
    <property type="evidence" value="ECO:0007669"/>
    <property type="project" value="UniProtKB-SubCell"/>
</dbReference>
<gene>
    <name evidence="16" type="ORF">Celaphus_00012437</name>
</gene>
<comment type="caution">
    <text evidence="16">The sequence shown here is derived from an EMBL/GenBank/DDBJ whole genome shotgun (WGS) entry which is preliminary data.</text>
</comment>
<dbReference type="GO" id="GO:0034976">
    <property type="term" value="P:response to endoplasmic reticulum stress"/>
    <property type="evidence" value="ECO:0007669"/>
    <property type="project" value="TreeGrafter"/>
</dbReference>
<evidence type="ECO:0000313" key="17">
    <source>
        <dbReference type="Proteomes" id="UP000242450"/>
    </source>
</evidence>
<keyword evidence="9" id="KW-1015">Disulfide bond</keyword>
<dbReference type="Proteomes" id="UP000242450">
    <property type="component" value="Chromosome 18"/>
</dbReference>
<organism evidence="16 17">
    <name type="scientific">Cervus elaphus hippelaphus</name>
    <name type="common">European red deer</name>
    <dbReference type="NCBI Taxonomy" id="46360"/>
    <lineage>
        <taxon>Eukaryota</taxon>
        <taxon>Metazoa</taxon>
        <taxon>Chordata</taxon>
        <taxon>Craniata</taxon>
        <taxon>Vertebrata</taxon>
        <taxon>Euteleostomi</taxon>
        <taxon>Mammalia</taxon>
        <taxon>Eutheria</taxon>
        <taxon>Laurasiatheria</taxon>
        <taxon>Artiodactyla</taxon>
        <taxon>Ruminantia</taxon>
        <taxon>Pecora</taxon>
        <taxon>Cervidae</taxon>
        <taxon>Cervinae</taxon>
        <taxon>Cervus</taxon>
    </lineage>
</organism>
<evidence type="ECO:0000256" key="9">
    <source>
        <dbReference type="ARBA" id="ARBA00023157"/>
    </source>
</evidence>
<dbReference type="EC" id="5.3.4.1" evidence="5"/>
<evidence type="ECO:0000256" key="8">
    <source>
        <dbReference type="ARBA" id="ARBA00022824"/>
    </source>
</evidence>
<feature type="domain" description="Thioredoxin" evidence="15">
    <location>
        <begin position="205"/>
        <end position="335"/>
    </location>
</feature>
<evidence type="ECO:0000256" key="7">
    <source>
        <dbReference type="ARBA" id="ARBA00022737"/>
    </source>
</evidence>
<evidence type="ECO:0000256" key="2">
    <source>
        <dbReference type="ARBA" id="ARBA00004223"/>
    </source>
</evidence>
<dbReference type="InterPro" id="IPR013766">
    <property type="entry name" value="Thioredoxin_domain"/>
</dbReference>
<evidence type="ECO:0000313" key="16">
    <source>
        <dbReference type="EMBL" id="OWK06677.1"/>
    </source>
</evidence>
<dbReference type="PRINTS" id="PR00312">
    <property type="entry name" value="CALSEQUESTRN"/>
</dbReference>
<keyword evidence="11" id="KW-0676">Redox-active center</keyword>
<feature type="region of interest" description="Disordered" evidence="13">
    <location>
        <begin position="54"/>
        <end position="77"/>
    </location>
</feature>
<dbReference type="PANTHER" id="PTHR18929">
    <property type="entry name" value="PROTEIN DISULFIDE ISOMERASE"/>
    <property type="match status" value="1"/>
</dbReference>
<evidence type="ECO:0000256" key="14">
    <source>
        <dbReference type="SAM" id="SignalP"/>
    </source>
</evidence>
<evidence type="ECO:0000259" key="15">
    <source>
        <dbReference type="PROSITE" id="PS51352"/>
    </source>
</evidence>
<evidence type="ECO:0000256" key="11">
    <source>
        <dbReference type="ARBA" id="ARBA00023284"/>
    </source>
</evidence>
<keyword evidence="7" id="KW-0677">Repeat</keyword>
<proteinExistence type="inferred from homology"/>
<comment type="catalytic activity">
    <reaction evidence="1">
        <text>Catalyzes the rearrangement of -S-S- bonds in proteins.</text>
        <dbReference type="EC" id="5.3.4.1"/>
    </reaction>
</comment>
<reference evidence="16 17" key="1">
    <citation type="journal article" date="2018" name="Mol. Genet. Genomics">
        <title>The red deer Cervus elaphus genome CerEla1.0: sequencing, annotating, genes, and chromosomes.</title>
        <authorList>
            <person name="Bana N.A."/>
            <person name="Nyiri A."/>
            <person name="Nagy J."/>
            <person name="Frank K."/>
            <person name="Nagy T."/>
            <person name="Steger V."/>
            <person name="Schiller M."/>
            <person name="Lakatos P."/>
            <person name="Sugar L."/>
            <person name="Horn P."/>
            <person name="Barta E."/>
            <person name="Orosz L."/>
        </authorList>
    </citation>
    <scope>NUCLEOTIDE SEQUENCE [LARGE SCALE GENOMIC DNA]</scope>
    <source>
        <strain evidence="16">Hungarian</strain>
    </source>
</reference>
<keyword evidence="10" id="KW-0413">Isomerase</keyword>
<feature type="domain" description="Thioredoxin" evidence="15">
    <location>
        <begin position="52"/>
        <end position="200"/>
    </location>
</feature>
<dbReference type="GO" id="GO:0006457">
    <property type="term" value="P:protein folding"/>
    <property type="evidence" value="ECO:0007669"/>
    <property type="project" value="TreeGrafter"/>
</dbReference>
<evidence type="ECO:0000256" key="12">
    <source>
        <dbReference type="RuleBase" id="RU004208"/>
    </source>
</evidence>
<dbReference type="Gene3D" id="3.40.30.10">
    <property type="entry name" value="Glutaredoxin"/>
    <property type="match status" value="4"/>
</dbReference>
<keyword evidence="17" id="KW-1185">Reference proteome</keyword>
<dbReference type="CDD" id="cd02961">
    <property type="entry name" value="PDI_a_family"/>
    <property type="match status" value="2"/>
</dbReference>
<feature type="domain" description="Thioredoxin" evidence="15">
    <location>
        <begin position="410"/>
        <end position="541"/>
    </location>
</feature>
<dbReference type="PROSITE" id="PS51352">
    <property type="entry name" value="THIOREDOXIN_2"/>
    <property type="match status" value="3"/>
</dbReference>
<dbReference type="OrthoDB" id="427280at2759"/>
<comment type="similarity">
    <text evidence="4 12">Belongs to the protein disulfide isomerase family.</text>
</comment>
<dbReference type="FunFam" id="3.40.30.10:FF:000017">
    <property type="entry name" value="Protein disulfide-isomerase A4"/>
    <property type="match status" value="1"/>
</dbReference>